<proteinExistence type="predicted"/>
<gene>
    <name evidence="1" type="ORF">FL583_38560</name>
</gene>
<dbReference type="Proteomes" id="UP000317982">
    <property type="component" value="Unassembled WGS sequence"/>
</dbReference>
<dbReference type="InterPro" id="IPR046732">
    <property type="entry name" value="DUF6624"/>
</dbReference>
<name>A0A545AEH3_9ACTN</name>
<reference evidence="1 2" key="1">
    <citation type="submission" date="2019-07" db="EMBL/GenBank/DDBJ databases">
        <title>Cryptosporangium phraense sp. nov., isolated from plant litter.</title>
        <authorList>
            <person name="Suriyachadkun C."/>
        </authorList>
    </citation>
    <scope>NUCLEOTIDE SEQUENCE [LARGE SCALE GENOMIC DNA]</scope>
    <source>
        <strain evidence="1 2">A-T 5661</strain>
    </source>
</reference>
<comment type="caution">
    <text evidence="1">The sequence shown here is derived from an EMBL/GenBank/DDBJ whole genome shotgun (WGS) entry which is preliminary data.</text>
</comment>
<dbReference type="OrthoDB" id="22038at2"/>
<protein>
    <submittedName>
        <fullName evidence="1">Uncharacterized protein</fullName>
    </submittedName>
</protein>
<evidence type="ECO:0000313" key="1">
    <source>
        <dbReference type="EMBL" id="TQS39738.1"/>
    </source>
</evidence>
<sequence>MAAADTDRTADGLDTADFARQLEWRRVTAAHGDRLREILGRHGWPTPGLVGEQASRCAWKIAMHADRQLDVQQRALALLEDAVAAGEGRPADLAMLRDRVLVNSGHPQVYGTQIAGVGADGAPVPWPVLDPGAMDDRRAEVGLDPFAVHVTRHAPPPPPAG</sequence>
<keyword evidence="2" id="KW-1185">Reference proteome</keyword>
<dbReference type="InParanoid" id="A0A545AEH3"/>
<evidence type="ECO:0000313" key="2">
    <source>
        <dbReference type="Proteomes" id="UP000317982"/>
    </source>
</evidence>
<dbReference type="Pfam" id="PF20329">
    <property type="entry name" value="DUF6624"/>
    <property type="match status" value="1"/>
</dbReference>
<organism evidence="1 2">
    <name type="scientific">Cryptosporangium phraense</name>
    <dbReference type="NCBI Taxonomy" id="2593070"/>
    <lineage>
        <taxon>Bacteria</taxon>
        <taxon>Bacillati</taxon>
        <taxon>Actinomycetota</taxon>
        <taxon>Actinomycetes</taxon>
        <taxon>Cryptosporangiales</taxon>
        <taxon>Cryptosporangiaceae</taxon>
        <taxon>Cryptosporangium</taxon>
    </lineage>
</organism>
<accession>A0A545AEH3</accession>
<dbReference type="AlphaFoldDB" id="A0A545AEH3"/>
<dbReference type="EMBL" id="VIRS01000059">
    <property type="protein sequence ID" value="TQS39738.1"/>
    <property type="molecule type" value="Genomic_DNA"/>
</dbReference>